<dbReference type="Proteomes" id="UP000325433">
    <property type="component" value="Unassembled WGS sequence"/>
</dbReference>
<accession>A0A5N6VTZ2</accession>
<evidence type="ECO:0000313" key="2">
    <source>
        <dbReference type="EMBL" id="KAE8311965.1"/>
    </source>
</evidence>
<dbReference type="EMBL" id="ML738338">
    <property type="protein sequence ID" value="KAE8311965.1"/>
    <property type="molecule type" value="Genomic_DNA"/>
</dbReference>
<organism evidence="2 3">
    <name type="scientific">Aspergillus transmontanensis</name>
    <dbReference type="NCBI Taxonomy" id="1034304"/>
    <lineage>
        <taxon>Eukaryota</taxon>
        <taxon>Fungi</taxon>
        <taxon>Dikarya</taxon>
        <taxon>Ascomycota</taxon>
        <taxon>Pezizomycotina</taxon>
        <taxon>Eurotiomycetes</taxon>
        <taxon>Eurotiomycetidae</taxon>
        <taxon>Eurotiales</taxon>
        <taxon>Aspergillaceae</taxon>
        <taxon>Aspergillus</taxon>
        <taxon>Aspergillus subgen. Circumdati</taxon>
    </lineage>
</organism>
<name>A0A5N6VTZ2_9EURO</name>
<sequence>MVVMPKECCHQKPRHPRHAFVSLQSILYLVDFLYRKPVIVFLVSRRTIIVTLSVDLSKLFPFPWQAVNISLYRFPKGLRQSDSLIPLFKYTLFLSILLLPSLLYYTRSTLDSFVKHT</sequence>
<feature type="transmembrane region" description="Helical" evidence="1">
    <location>
        <begin position="87"/>
        <end position="105"/>
    </location>
</feature>
<reference evidence="3" key="1">
    <citation type="submission" date="2019-04" db="EMBL/GenBank/DDBJ databases">
        <title>Friends and foes A comparative genomics studyof 23 Aspergillus species from section Flavi.</title>
        <authorList>
            <consortium name="DOE Joint Genome Institute"/>
            <person name="Kjaerbolling I."/>
            <person name="Vesth T."/>
            <person name="Frisvad J.C."/>
            <person name="Nybo J.L."/>
            <person name="Theobald S."/>
            <person name="Kildgaard S."/>
            <person name="Isbrandt T."/>
            <person name="Kuo A."/>
            <person name="Sato A."/>
            <person name="Lyhne E.K."/>
            <person name="Kogle M.E."/>
            <person name="Wiebenga A."/>
            <person name="Kun R.S."/>
            <person name="Lubbers R.J."/>
            <person name="Makela M.R."/>
            <person name="Barry K."/>
            <person name="Chovatia M."/>
            <person name="Clum A."/>
            <person name="Daum C."/>
            <person name="Haridas S."/>
            <person name="He G."/>
            <person name="LaButti K."/>
            <person name="Lipzen A."/>
            <person name="Mondo S."/>
            <person name="Riley R."/>
            <person name="Salamov A."/>
            <person name="Simmons B.A."/>
            <person name="Magnuson J.K."/>
            <person name="Henrissat B."/>
            <person name="Mortensen U.H."/>
            <person name="Larsen T.O."/>
            <person name="Devries R.P."/>
            <person name="Grigoriev I.V."/>
            <person name="Machida M."/>
            <person name="Baker S.E."/>
            <person name="Andersen M.R."/>
        </authorList>
    </citation>
    <scope>NUCLEOTIDE SEQUENCE [LARGE SCALE GENOMIC DNA]</scope>
    <source>
        <strain evidence="3">CBS 130015</strain>
    </source>
</reference>
<protein>
    <submittedName>
        <fullName evidence="2">Uncharacterized protein</fullName>
    </submittedName>
</protein>
<evidence type="ECO:0000313" key="3">
    <source>
        <dbReference type="Proteomes" id="UP000325433"/>
    </source>
</evidence>
<keyword evidence="3" id="KW-1185">Reference proteome</keyword>
<gene>
    <name evidence="2" type="ORF">BDV41DRAFT_313749</name>
</gene>
<dbReference type="AlphaFoldDB" id="A0A5N6VTZ2"/>
<keyword evidence="1" id="KW-0812">Transmembrane</keyword>
<evidence type="ECO:0000256" key="1">
    <source>
        <dbReference type="SAM" id="Phobius"/>
    </source>
</evidence>
<proteinExistence type="predicted"/>
<keyword evidence="1" id="KW-1133">Transmembrane helix</keyword>
<keyword evidence="1" id="KW-0472">Membrane</keyword>